<organism evidence="2 3">
    <name type="scientific">Cercophora newfieldiana</name>
    <dbReference type="NCBI Taxonomy" id="92897"/>
    <lineage>
        <taxon>Eukaryota</taxon>
        <taxon>Fungi</taxon>
        <taxon>Dikarya</taxon>
        <taxon>Ascomycota</taxon>
        <taxon>Pezizomycotina</taxon>
        <taxon>Sordariomycetes</taxon>
        <taxon>Sordariomycetidae</taxon>
        <taxon>Sordariales</taxon>
        <taxon>Lasiosphaeriaceae</taxon>
        <taxon>Cercophora</taxon>
    </lineage>
</organism>
<evidence type="ECO:0000256" key="1">
    <source>
        <dbReference type="SAM" id="Phobius"/>
    </source>
</evidence>
<evidence type="ECO:0000313" key="2">
    <source>
        <dbReference type="EMBL" id="KAK0641915.1"/>
    </source>
</evidence>
<reference evidence="2" key="1">
    <citation type="submission" date="2023-06" db="EMBL/GenBank/DDBJ databases">
        <title>Genome-scale phylogeny and comparative genomics of the fungal order Sordariales.</title>
        <authorList>
            <consortium name="Lawrence Berkeley National Laboratory"/>
            <person name="Hensen N."/>
            <person name="Bonometti L."/>
            <person name="Westerberg I."/>
            <person name="Brannstrom I.O."/>
            <person name="Guillou S."/>
            <person name="Cros-Aarteil S."/>
            <person name="Calhoun S."/>
            <person name="Haridas S."/>
            <person name="Kuo A."/>
            <person name="Mondo S."/>
            <person name="Pangilinan J."/>
            <person name="Riley R."/>
            <person name="Labutti K."/>
            <person name="Andreopoulos B."/>
            <person name="Lipzen A."/>
            <person name="Chen C."/>
            <person name="Yanf M."/>
            <person name="Daum C."/>
            <person name="Ng V."/>
            <person name="Clum A."/>
            <person name="Steindorff A."/>
            <person name="Ohm R."/>
            <person name="Martin F."/>
            <person name="Silar P."/>
            <person name="Natvig D."/>
            <person name="Lalanne C."/>
            <person name="Gautier V."/>
            <person name="Ament-Velasquez S.L."/>
            <person name="Kruys A."/>
            <person name="Hutchinson M.I."/>
            <person name="Powell A.J."/>
            <person name="Barry K."/>
            <person name="Miller A.N."/>
            <person name="Grigoriev I.V."/>
            <person name="Debuchy R."/>
            <person name="Gladieux P."/>
            <person name="Thoren M.H."/>
            <person name="Johannesson H."/>
        </authorList>
    </citation>
    <scope>NUCLEOTIDE SEQUENCE</scope>
    <source>
        <strain evidence="2">SMH2532-1</strain>
    </source>
</reference>
<comment type="caution">
    <text evidence="2">The sequence shown here is derived from an EMBL/GenBank/DDBJ whole genome shotgun (WGS) entry which is preliminary data.</text>
</comment>
<feature type="transmembrane region" description="Helical" evidence="1">
    <location>
        <begin position="211"/>
        <end position="230"/>
    </location>
</feature>
<dbReference type="EMBL" id="JAULSV010000006">
    <property type="protein sequence ID" value="KAK0641915.1"/>
    <property type="molecule type" value="Genomic_DNA"/>
</dbReference>
<proteinExistence type="predicted"/>
<feature type="transmembrane region" description="Helical" evidence="1">
    <location>
        <begin position="24"/>
        <end position="45"/>
    </location>
</feature>
<accession>A0AA40CKL2</accession>
<feature type="transmembrane region" description="Helical" evidence="1">
    <location>
        <begin position="183"/>
        <end position="205"/>
    </location>
</feature>
<dbReference type="Proteomes" id="UP001174936">
    <property type="component" value="Unassembled WGS sequence"/>
</dbReference>
<protein>
    <submittedName>
        <fullName evidence="2">Uncharacterized protein</fullName>
    </submittedName>
</protein>
<dbReference type="AlphaFoldDB" id="A0AA40CKL2"/>
<keyword evidence="1" id="KW-0812">Transmembrane</keyword>
<sequence length="304" mass="33342">MPNDMVEDETQGGTTCDEFSRESIVGLFLTLAFCLLTQPPGNLLYRAPAARSNRKCHIVGVTLLRLNPLCCFGEAILIFACLGRTVWKTQAEGRGLKFTFTSGRAGHRASISVSTGKLKARLRTSATALMLLRASVNFEEVERTLSQQNVPTEQAEGIQQPRQGSDEALTAALGHNVAAHGDILIDLATFTSVLTVILKLASTSLTRSIQAAAWFLVTGWAALHALLLIFHTTRIRSPHRQESAADILTELRLIRNDLDGPYPRWMIMCLGLCGYGYYGFFLWMLATSLAHGILGTLSQFQSLE</sequence>
<feature type="transmembrane region" description="Helical" evidence="1">
    <location>
        <begin position="265"/>
        <end position="286"/>
    </location>
</feature>
<keyword evidence="1" id="KW-1133">Transmembrane helix</keyword>
<keyword evidence="3" id="KW-1185">Reference proteome</keyword>
<evidence type="ECO:0000313" key="3">
    <source>
        <dbReference type="Proteomes" id="UP001174936"/>
    </source>
</evidence>
<keyword evidence="1" id="KW-0472">Membrane</keyword>
<gene>
    <name evidence="2" type="ORF">B0T16DRAFT_394117</name>
</gene>
<name>A0AA40CKL2_9PEZI</name>